<feature type="region of interest" description="Disordered" evidence="1">
    <location>
        <begin position="64"/>
        <end position="106"/>
    </location>
</feature>
<feature type="signal peptide" evidence="2">
    <location>
        <begin position="1"/>
        <end position="18"/>
    </location>
</feature>
<dbReference type="AlphaFoldDB" id="A0A151X2F6"/>
<gene>
    <name evidence="3" type="ORF">ALC60_06502</name>
</gene>
<evidence type="ECO:0000313" key="3">
    <source>
        <dbReference type="EMBL" id="KYQ54586.1"/>
    </source>
</evidence>
<protein>
    <recommendedName>
        <fullName evidence="5">Secreted protein</fullName>
    </recommendedName>
</protein>
<feature type="chain" id="PRO_5007591631" description="Secreted protein" evidence="2">
    <location>
        <begin position="19"/>
        <end position="106"/>
    </location>
</feature>
<name>A0A151X2F6_9HYME</name>
<keyword evidence="4" id="KW-1185">Reference proteome</keyword>
<dbReference type="Proteomes" id="UP000075809">
    <property type="component" value="Unassembled WGS sequence"/>
</dbReference>
<evidence type="ECO:0000256" key="1">
    <source>
        <dbReference type="SAM" id="MobiDB-lite"/>
    </source>
</evidence>
<proteinExistence type="predicted"/>
<feature type="compositionally biased region" description="Gly residues" evidence="1">
    <location>
        <begin position="67"/>
        <end position="76"/>
    </location>
</feature>
<keyword evidence="2" id="KW-0732">Signal</keyword>
<accession>A0A151X2F6</accession>
<evidence type="ECO:0000313" key="4">
    <source>
        <dbReference type="Proteomes" id="UP000075809"/>
    </source>
</evidence>
<feature type="region of interest" description="Disordered" evidence="1">
    <location>
        <begin position="18"/>
        <end position="40"/>
    </location>
</feature>
<evidence type="ECO:0000256" key="2">
    <source>
        <dbReference type="SAM" id="SignalP"/>
    </source>
</evidence>
<sequence length="106" mass="11328">MVVVVVVVVVVCAGTEKGSRVGSWNTGGSEKREKEEGSRVKGEVNARCTLAAQRRENGARIREIVVGGDGGGGGGGGRRKTTENKAAEESRRRKKNEGAVSWWKLF</sequence>
<reference evidence="3 4" key="1">
    <citation type="submission" date="2015-09" db="EMBL/GenBank/DDBJ databases">
        <title>Trachymyrmex zeteki WGS genome.</title>
        <authorList>
            <person name="Nygaard S."/>
            <person name="Hu H."/>
            <person name="Boomsma J."/>
            <person name="Zhang G."/>
        </authorList>
    </citation>
    <scope>NUCLEOTIDE SEQUENCE [LARGE SCALE GENOMIC DNA]</scope>
    <source>
        <strain evidence="3">Tzet28-1</strain>
        <tissue evidence="3">Whole body</tissue>
    </source>
</reference>
<dbReference type="EMBL" id="KQ982578">
    <property type="protein sequence ID" value="KYQ54586.1"/>
    <property type="molecule type" value="Genomic_DNA"/>
</dbReference>
<organism evidence="3 4">
    <name type="scientific">Mycetomoellerius zeteki</name>
    <dbReference type="NCBI Taxonomy" id="64791"/>
    <lineage>
        <taxon>Eukaryota</taxon>
        <taxon>Metazoa</taxon>
        <taxon>Ecdysozoa</taxon>
        <taxon>Arthropoda</taxon>
        <taxon>Hexapoda</taxon>
        <taxon>Insecta</taxon>
        <taxon>Pterygota</taxon>
        <taxon>Neoptera</taxon>
        <taxon>Endopterygota</taxon>
        <taxon>Hymenoptera</taxon>
        <taxon>Apocrita</taxon>
        <taxon>Aculeata</taxon>
        <taxon>Formicoidea</taxon>
        <taxon>Formicidae</taxon>
        <taxon>Myrmicinae</taxon>
        <taxon>Mycetomoellerius</taxon>
    </lineage>
</organism>
<feature type="compositionally biased region" description="Basic and acidic residues" evidence="1">
    <location>
        <begin position="80"/>
        <end position="91"/>
    </location>
</feature>
<feature type="compositionally biased region" description="Basic and acidic residues" evidence="1">
    <location>
        <begin position="29"/>
        <end position="40"/>
    </location>
</feature>
<evidence type="ECO:0008006" key="5">
    <source>
        <dbReference type="Google" id="ProtNLM"/>
    </source>
</evidence>